<dbReference type="Pfam" id="PF00176">
    <property type="entry name" value="SNF2-rel_dom"/>
    <property type="match status" value="1"/>
</dbReference>
<dbReference type="InterPro" id="IPR038718">
    <property type="entry name" value="SNF2-like_sf"/>
</dbReference>
<comment type="caution">
    <text evidence="7">The sequence shown here is derived from an EMBL/GenBank/DDBJ whole genome shotgun (WGS) entry which is preliminary data.</text>
</comment>
<keyword evidence="8" id="KW-1185">Reference proteome</keyword>
<gene>
    <name evidence="7" type="ORF">MBOU_34300</name>
</gene>
<dbReference type="PROSITE" id="PS51192">
    <property type="entry name" value="HELICASE_ATP_BIND_1"/>
    <property type="match status" value="1"/>
</dbReference>
<dbReference type="InterPro" id="IPR027417">
    <property type="entry name" value="P-loop_NTPase"/>
</dbReference>
<dbReference type="Gene3D" id="3.40.50.10810">
    <property type="entry name" value="Tandem AAA-ATPase domain"/>
    <property type="match status" value="1"/>
</dbReference>
<keyword evidence="4" id="KW-0067">ATP-binding</keyword>
<dbReference type="GO" id="GO:0016787">
    <property type="term" value="F:hydrolase activity"/>
    <property type="evidence" value="ECO:0007669"/>
    <property type="project" value="UniProtKB-KW"/>
</dbReference>
<proteinExistence type="predicted"/>
<dbReference type="InterPro" id="IPR014001">
    <property type="entry name" value="Helicase_ATP-bd"/>
</dbReference>
<protein>
    <recommendedName>
        <fullName evidence="9">Helicase</fullName>
    </recommendedName>
</protein>
<feature type="domain" description="Helicase C-terminal" evidence="6">
    <location>
        <begin position="502"/>
        <end position="655"/>
    </location>
</feature>
<evidence type="ECO:0000259" key="5">
    <source>
        <dbReference type="PROSITE" id="PS51192"/>
    </source>
</evidence>
<dbReference type="InterPro" id="IPR057342">
    <property type="entry name" value="DEXDc_RapA"/>
</dbReference>
<dbReference type="PANTHER" id="PTHR45766">
    <property type="entry name" value="DNA ANNEALING HELICASE AND ENDONUCLEASE ZRANB3 FAMILY MEMBER"/>
    <property type="match status" value="1"/>
</dbReference>
<keyword evidence="2" id="KW-0378">Hydrolase</keyword>
<keyword evidence="3" id="KW-0347">Helicase</keyword>
<dbReference type="SMART" id="SM00487">
    <property type="entry name" value="DEXDc"/>
    <property type="match status" value="1"/>
</dbReference>
<name>A0A7I9YRU9_MYCBU</name>
<dbReference type="GO" id="GO:0005524">
    <property type="term" value="F:ATP binding"/>
    <property type="evidence" value="ECO:0007669"/>
    <property type="project" value="UniProtKB-KW"/>
</dbReference>
<accession>A0A7I9YRU9</accession>
<dbReference type="PANTHER" id="PTHR45766:SF6">
    <property type="entry name" value="SWI_SNF-RELATED MATRIX-ASSOCIATED ACTIN-DEPENDENT REGULATOR OF CHROMATIN SUBFAMILY A-LIKE PROTEIN 1"/>
    <property type="match status" value="1"/>
</dbReference>
<feature type="domain" description="Helicase ATP-binding" evidence="5">
    <location>
        <begin position="207"/>
        <end position="362"/>
    </location>
</feature>
<dbReference type="InterPro" id="IPR049730">
    <property type="entry name" value="SNF2/RAD54-like_C"/>
</dbReference>
<dbReference type="CDD" id="cd18793">
    <property type="entry name" value="SF2_C_SNF"/>
    <property type="match status" value="1"/>
</dbReference>
<dbReference type="SUPFAM" id="SSF52540">
    <property type="entry name" value="P-loop containing nucleoside triphosphate hydrolases"/>
    <property type="match status" value="2"/>
</dbReference>
<evidence type="ECO:0000256" key="2">
    <source>
        <dbReference type="ARBA" id="ARBA00022801"/>
    </source>
</evidence>
<dbReference type="GO" id="GO:0004386">
    <property type="term" value="F:helicase activity"/>
    <property type="evidence" value="ECO:0007669"/>
    <property type="project" value="UniProtKB-KW"/>
</dbReference>
<dbReference type="PROSITE" id="PS51194">
    <property type="entry name" value="HELICASE_CTER"/>
    <property type="match status" value="1"/>
</dbReference>
<dbReference type="RefSeq" id="WP_163714443.1">
    <property type="nucleotide sequence ID" value="NZ_BLKZ01000001.1"/>
</dbReference>
<dbReference type="CDD" id="cd18011">
    <property type="entry name" value="DEXDc_RapA"/>
    <property type="match status" value="1"/>
</dbReference>
<organism evidence="7 8">
    <name type="scientific">Mycobacterium bourgelatii</name>
    <dbReference type="NCBI Taxonomy" id="1273442"/>
    <lineage>
        <taxon>Bacteria</taxon>
        <taxon>Bacillati</taxon>
        <taxon>Actinomycetota</taxon>
        <taxon>Actinomycetes</taxon>
        <taxon>Mycobacteriales</taxon>
        <taxon>Mycobacteriaceae</taxon>
        <taxon>Mycobacterium</taxon>
    </lineage>
</organism>
<evidence type="ECO:0000256" key="1">
    <source>
        <dbReference type="ARBA" id="ARBA00022741"/>
    </source>
</evidence>
<dbReference type="Proteomes" id="UP000465360">
    <property type="component" value="Unassembled WGS sequence"/>
</dbReference>
<dbReference type="Pfam" id="PF00271">
    <property type="entry name" value="Helicase_C"/>
    <property type="match status" value="1"/>
</dbReference>
<sequence>MIEKKLTHQLLESGELVLTTAERTALSLPEHSTTITIEVEDETCGVQWSGRSRKLYGDQFAERLQDYGQVGGLLRLRRVDQHYRLTLLPPGTTIQPPTGVFPREVLPKTDAGKKAARRRATVDRQFHADTEYDWSLSPDNRRTVGFLTEASKLLGEQLKAAGFDELELVELRLQGEELATLDNFEELLAVDVANVDRMPHQEAVARHALSRLRGRAVLADEVGLGKTIEAGLAVKELTLRGLAKRVLVLCPAPLRDQWREEMDHKFDLPFQVAYRGHEIQKQDKLILSLQLATSNIDKLTARPWDIVILDEAHRAAGSGARKRRELITALTTACRYAFFLTATPVQNDLLELYRLIELLRPGTFTSVSTFKRQYMSSGDPRRPNDPAALRRLISSAMIRTTRAQAGVDRVVRRPVDVPIDLGSRERELYALCTDLLRNVMRDSGDTMRRRSLALRLTASPFSMGTTALRMAERHTNERVRKALNEIGHLAMDIQGSARENAALQITRDWIREHGRVLIFTQHTDTVTGLLRRISAEGLRATAFHGSMSAGERAATIAAFKSGEAPIMISTDAGAEGQNLQFCNCVLNYDLPWNPMRIEQRIGRVDRLTQPRDEVFVANLYARSTVDESVYRLLAEKLRMFELLFGQVTTILGELDDSNSATFESRVLEALFAPDDTRMQSLLSQLGTELIDARKRASTLIAADSGLSSWMASAAEHRKGLTKAGSTELAPEVAERARIRQRKVQAWVRRVLKALDAQVIHDTGDGEGAFLTVQFDEELAEELGGRTLLHIAFDRIGMEHHPDAELCAVGSPVFDELLGLLRVRGDMHATIPVIPDDPGPTPFRHSPSTTLAQRRLIPSGTWSGNATFRATIGEAETSEHIITAELGAHNEVRLPRRPLQDGECLPSAFGDPSEIVAAFQRAATEQLEQRRHERTEQILRERNIELDRIRKGYNAQIAEASYEDQTRLQRALASEEQRLGRAPDVRARAKMLAVILDEDDWLVEEVWTGPGGAEGTLTYEWGLTEPPLVESDASGEPINVLALCSDAHWIDETEATHCDSCEYDRCAACGADAIFADCPLCGSSVCGSCRAEAGGLCLRCNWPDRAPERDTRFAIAWRLHDDTTLLVGERFAELVRPDGSSRQLIVRDEDVADQHRARLRSYALRNDLSPDSGLVFHDHTERTVSPNQDTLLLRSLSTVAVELGVEHGAGSALDCDAIDDIPDYDAPTVSGEGALKLTGLLEKLRAEVAPPSPPAVVVTRRSKFTDICLEADRLIGRVSVVGDDDMLQILDESVAQLNWRDPSPEDEVLAVARFAGLQISVERRNDAVVVRAQDEAEGNFSEQWIALPDGASAKDQFAWFDILRSSGTPGGRVGQRQHEPQAMAEPFPTPSECQLVDRTIKPVAEITPANDRLDLVPAQPASLAAVGVRQHLARGFVVNAMPTELGRALMARIQLIFTAVVQNGFEVHETWHGHGTATHTYRTFDGYPVAPMLDDIASRQGDFGVCRDGHFYAAGASALCESCNTWACPACDEIGNRASVSCSQCSASVCRRCVSIEHAVPEVPCTLCNDAACPGCGRDPQVQPCRICARDMCGDCRVGLLCPACDELAPATDEQLYDLPTELAVQGATVLVGFDANATTVLVNRGNAIEQAVLHNGAIQRWVVLGRNTIDDAYKLQLAASRHLGVQVKPVVKALDAEVPIDVPHFLVQSQRYFYASWSVDEVGVRGRHARWFPIADDDITRLIAEDFAPIANPPEAIDAVPREVRNLIHRAQNPQVFDLVLQWNRLGHDIAIAEYGIIDRTLTEASTSERVVRWEKSDQDLSWVAEAWNPSPRLRVYAATNFAEAAIVSIATLFALGVRTNESLKWYVVSDSPQAPLATTLARWLGLEDADEVDDFVDPNAVRISTVLNATSVSVDLHPEGSTKYAPRQSLQGATAKALRAWMPTAQVRVPELWTLPPKLRALLQQRVKRSGPRTSLTIGVRVEQLVSVEGGRPWRHEARLMPGNTDGRQVSYTTQVPLDSGIIDREGHFGPEGGQCPYCHARVCDACVDRLVGCDCCSAAICKQCVRQERQALWLCPACYAMRPPTRREARQHGRIFLTRGMLIGVDQLHEVVVERAQKQWARQAEGGLKAPLLNSSLIEFLNERLEATAD</sequence>
<reference evidence="7 8" key="1">
    <citation type="journal article" date="2019" name="Emerg. Microbes Infect.">
        <title>Comprehensive subspecies identification of 175 nontuberculous mycobacteria species based on 7547 genomic profiles.</title>
        <authorList>
            <person name="Matsumoto Y."/>
            <person name="Kinjo T."/>
            <person name="Motooka D."/>
            <person name="Nabeya D."/>
            <person name="Jung N."/>
            <person name="Uechi K."/>
            <person name="Horii T."/>
            <person name="Iida T."/>
            <person name="Fujita J."/>
            <person name="Nakamura S."/>
        </authorList>
    </citation>
    <scope>NUCLEOTIDE SEQUENCE [LARGE SCALE GENOMIC DNA]</scope>
    <source>
        <strain evidence="7 8">JCM 30725</strain>
    </source>
</reference>
<evidence type="ECO:0000259" key="6">
    <source>
        <dbReference type="PROSITE" id="PS51194"/>
    </source>
</evidence>
<evidence type="ECO:0008006" key="9">
    <source>
        <dbReference type="Google" id="ProtNLM"/>
    </source>
</evidence>
<evidence type="ECO:0000256" key="3">
    <source>
        <dbReference type="ARBA" id="ARBA00022806"/>
    </source>
</evidence>
<evidence type="ECO:0000313" key="7">
    <source>
        <dbReference type="EMBL" id="GFG91388.1"/>
    </source>
</evidence>
<dbReference type="SMART" id="SM00490">
    <property type="entry name" value="HELICc"/>
    <property type="match status" value="1"/>
</dbReference>
<dbReference type="InterPro" id="IPR001650">
    <property type="entry name" value="Helicase_C-like"/>
</dbReference>
<evidence type="ECO:0000313" key="8">
    <source>
        <dbReference type="Proteomes" id="UP000465360"/>
    </source>
</evidence>
<dbReference type="EMBL" id="BLKZ01000001">
    <property type="protein sequence ID" value="GFG91388.1"/>
    <property type="molecule type" value="Genomic_DNA"/>
</dbReference>
<dbReference type="Gene3D" id="3.40.50.300">
    <property type="entry name" value="P-loop containing nucleotide triphosphate hydrolases"/>
    <property type="match status" value="1"/>
</dbReference>
<dbReference type="InterPro" id="IPR000330">
    <property type="entry name" value="SNF2_N"/>
</dbReference>
<keyword evidence="1" id="KW-0547">Nucleotide-binding</keyword>
<evidence type="ECO:0000256" key="4">
    <source>
        <dbReference type="ARBA" id="ARBA00022840"/>
    </source>
</evidence>